<comment type="similarity">
    <text evidence="9">Belongs to the FtsQ/DivIB family. FtsQ subfamily.</text>
</comment>
<keyword evidence="13" id="KW-1185">Reference proteome</keyword>
<dbReference type="HAMAP" id="MF_00911">
    <property type="entry name" value="FtsQ_subfam"/>
    <property type="match status" value="1"/>
</dbReference>
<protein>
    <recommendedName>
        <fullName evidence="9">Cell division protein FtsQ</fullName>
    </recommendedName>
</protein>
<dbReference type="InterPro" id="IPR026579">
    <property type="entry name" value="FtsQ"/>
</dbReference>
<evidence type="ECO:0000256" key="9">
    <source>
        <dbReference type="HAMAP-Rule" id="MF_00911"/>
    </source>
</evidence>
<dbReference type="RefSeq" id="WP_305733018.1">
    <property type="nucleotide sequence ID" value="NZ_OW150024.1"/>
</dbReference>
<dbReference type="EMBL" id="OW150024">
    <property type="protein sequence ID" value="CAH2032254.1"/>
    <property type="molecule type" value="Genomic_DNA"/>
</dbReference>
<sequence length="277" mass="30615">MMADLRHLDGSRGRSKVAQNRMKVKKEPIDLRTYVLPLVRVGSRAMLVLLLGGLLAASVHRLTKTTSFPVQKIDITGTQRLTRAEVLALGGVSIGENMLALRLKSIGGQIAANPWVADVRVQRFFPGTLAVSITEREPVAVVNLGLLYYLDAQGEPFKPLNFGDKLDYPVVSGFTEEDLGSDPAGTREALKNACELLAALQRQGAFLLADVSEIHYDKGHGFTLYTTSGAVPVRIGMSDFTEKLNRFARIYEHLKDRHPDLRRIDLDYSDRIVVTKS</sequence>
<gene>
    <name evidence="9 12" type="primary">ftsQ</name>
    <name evidence="12" type="ORF">GEAMG1_2418</name>
</gene>
<evidence type="ECO:0000259" key="11">
    <source>
        <dbReference type="PROSITE" id="PS51779"/>
    </source>
</evidence>
<name>A0ABM9DAK8_9BACT</name>
<evidence type="ECO:0000256" key="10">
    <source>
        <dbReference type="SAM" id="MobiDB-lite"/>
    </source>
</evidence>
<evidence type="ECO:0000313" key="13">
    <source>
        <dbReference type="Proteomes" id="UP001295463"/>
    </source>
</evidence>
<dbReference type="Pfam" id="PF03799">
    <property type="entry name" value="FtsQ_DivIB_C"/>
    <property type="match status" value="1"/>
</dbReference>
<comment type="function">
    <text evidence="9">Essential cell division protein.</text>
</comment>
<keyword evidence="2 9" id="KW-1003">Cell membrane</keyword>
<evidence type="ECO:0000256" key="1">
    <source>
        <dbReference type="ARBA" id="ARBA00004370"/>
    </source>
</evidence>
<evidence type="ECO:0000256" key="7">
    <source>
        <dbReference type="ARBA" id="ARBA00023136"/>
    </source>
</evidence>
<evidence type="ECO:0000256" key="4">
    <source>
        <dbReference type="ARBA" id="ARBA00022618"/>
    </source>
</evidence>
<evidence type="ECO:0000313" key="12">
    <source>
        <dbReference type="EMBL" id="CAH2032254.1"/>
    </source>
</evidence>
<dbReference type="InterPro" id="IPR045335">
    <property type="entry name" value="FtsQ_C_sf"/>
</dbReference>
<evidence type="ECO:0000256" key="5">
    <source>
        <dbReference type="ARBA" id="ARBA00022692"/>
    </source>
</evidence>
<dbReference type="Proteomes" id="UP001295463">
    <property type="component" value="Chromosome"/>
</dbReference>
<reference evidence="12 13" key="1">
    <citation type="submission" date="2022-03" db="EMBL/GenBank/DDBJ databases">
        <authorList>
            <person name="Koch H."/>
        </authorList>
    </citation>
    <scope>NUCLEOTIDE SEQUENCE [LARGE SCALE GENOMIC DNA]</scope>
    <source>
        <strain evidence="12 13">G1</strain>
    </source>
</reference>
<dbReference type="PANTHER" id="PTHR35851">
    <property type="entry name" value="CELL DIVISION PROTEIN FTSQ"/>
    <property type="match status" value="1"/>
</dbReference>
<dbReference type="GO" id="GO:0051301">
    <property type="term" value="P:cell division"/>
    <property type="evidence" value="ECO:0007669"/>
    <property type="project" value="UniProtKB-KW"/>
</dbReference>
<dbReference type="PROSITE" id="PS51779">
    <property type="entry name" value="POTRA"/>
    <property type="match status" value="1"/>
</dbReference>
<evidence type="ECO:0000256" key="2">
    <source>
        <dbReference type="ARBA" id="ARBA00022475"/>
    </source>
</evidence>
<feature type="domain" description="POTRA" evidence="11">
    <location>
        <begin position="68"/>
        <end position="136"/>
    </location>
</feature>
<organism evidence="12 13">
    <name type="scientific">Trichlorobacter ammonificans</name>
    <dbReference type="NCBI Taxonomy" id="2916410"/>
    <lineage>
        <taxon>Bacteria</taxon>
        <taxon>Pseudomonadati</taxon>
        <taxon>Thermodesulfobacteriota</taxon>
        <taxon>Desulfuromonadia</taxon>
        <taxon>Geobacterales</taxon>
        <taxon>Geobacteraceae</taxon>
        <taxon>Trichlorobacter</taxon>
    </lineage>
</organism>
<keyword evidence="6 9" id="KW-1133">Transmembrane helix</keyword>
<proteinExistence type="inferred from homology"/>
<dbReference type="Gene3D" id="3.40.50.11690">
    <property type="entry name" value="Cell division protein FtsQ/DivIB"/>
    <property type="match status" value="1"/>
</dbReference>
<feature type="region of interest" description="Disordered" evidence="10">
    <location>
        <begin position="1"/>
        <end position="21"/>
    </location>
</feature>
<evidence type="ECO:0000256" key="8">
    <source>
        <dbReference type="ARBA" id="ARBA00023306"/>
    </source>
</evidence>
<keyword evidence="7 9" id="KW-0472">Membrane</keyword>
<keyword evidence="4 9" id="KW-0132">Cell division</keyword>
<dbReference type="Gene3D" id="3.10.20.310">
    <property type="entry name" value="membrane protein fhac"/>
    <property type="match status" value="1"/>
</dbReference>
<dbReference type="InterPro" id="IPR013685">
    <property type="entry name" value="POTRA_FtsQ_type"/>
</dbReference>
<accession>A0ABM9DAK8</accession>
<comment type="subcellular location">
    <subcellularLocation>
        <location evidence="9">Cell membrane</location>
        <topology evidence="9">Single-pass type II membrane protein</topology>
    </subcellularLocation>
    <subcellularLocation>
        <location evidence="1">Membrane</location>
    </subcellularLocation>
    <text evidence="9">Localizes to the division septum.</text>
</comment>
<dbReference type="Pfam" id="PF08478">
    <property type="entry name" value="POTRA_1"/>
    <property type="match status" value="1"/>
</dbReference>
<evidence type="ECO:0000256" key="3">
    <source>
        <dbReference type="ARBA" id="ARBA00022519"/>
    </source>
</evidence>
<evidence type="ECO:0000256" key="6">
    <source>
        <dbReference type="ARBA" id="ARBA00022989"/>
    </source>
</evidence>
<keyword evidence="5 9" id="KW-0812">Transmembrane</keyword>
<dbReference type="InterPro" id="IPR034746">
    <property type="entry name" value="POTRA"/>
</dbReference>
<keyword evidence="8 9" id="KW-0131">Cell cycle</keyword>
<keyword evidence="3" id="KW-0997">Cell inner membrane</keyword>
<feature type="compositionally biased region" description="Basic and acidic residues" evidence="10">
    <location>
        <begin position="1"/>
        <end position="12"/>
    </location>
</feature>
<dbReference type="PANTHER" id="PTHR35851:SF1">
    <property type="entry name" value="CELL DIVISION PROTEIN FTSQ"/>
    <property type="match status" value="1"/>
</dbReference>
<dbReference type="InterPro" id="IPR005548">
    <property type="entry name" value="Cell_div_FtsQ/DivIB_C"/>
</dbReference>